<evidence type="ECO:0000256" key="3">
    <source>
        <dbReference type="ARBA" id="ARBA00023015"/>
    </source>
</evidence>
<dbReference type="GO" id="GO:0005634">
    <property type="term" value="C:nucleus"/>
    <property type="evidence" value="ECO:0007669"/>
    <property type="project" value="UniProtKB-SubCell"/>
</dbReference>
<dbReference type="EMBL" id="LR788580">
    <property type="protein sequence ID" value="CAB3264442.1"/>
    <property type="molecule type" value="mRNA"/>
</dbReference>
<name>A0A6F9DLW7_9ASCI</name>
<evidence type="ECO:0000259" key="8">
    <source>
        <dbReference type="Pfam" id="PF10491"/>
    </source>
</evidence>
<protein>
    <submittedName>
        <fullName evidence="9">DNA-binding protein P3A2-like</fullName>
    </submittedName>
</protein>
<dbReference type="AlphaFoldDB" id="A0A6F9DLW7"/>
<keyword evidence="3" id="KW-0805">Transcription regulation</keyword>
<dbReference type="InterPro" id="IPR019525">
    <property type="entry name" value="Nrf1_NLS/DNA-bd_dimer"/>
</dbReference>
<reference evidence="9" key="1">
    <citation type="submission" date="2020-04" db="EMBL/GenBank/DDBJ databases">
        <authorList>
            <person name="Neveu A P."/>
        </authorList>
    </citation>
    <scope>NUCLEOTIDE SEQUENCE</scope>
    <source>
        <tissue evidence="9">Whole embryo</tissue>
    </source>
</reference>
<dbReference type="InterPro" id="IPR039142">
    <property type="entry name" value="NRF1/Ewg"/>
</dbReference>
<dbReference type="GO" id="GO:0003677">
    <property type="term" value="F:DNA binding"/>
    <property type="evidence" value="ECO:0007669"/>
    <property type="project" value="UniProtKB-KW"/>
</dbReference>
<evidence type="ECO:0000256" key="2">
    <source>
        <dbReference type="ARBA" id="ARBA00005713"/>
    </source>
</evidence>
<organism evidence="9">
    <name type="scientific">Phallusia mammillata</name>
    <dbReference type="NCBI Taxonomy" id="59560"/>
    <lineage>
        <taxon>Eukaryota</taxon>
        <taxon>Metazoa</taxon>
        <taxon>Chordata</taxon>
        <taxon>Tunicata</taxon>
        <taxon>Ascidiacea</taxon>
        <taxon>Phlebobranchia</taxon>
        <taxon>Ascidiidae</taxon>
        <taxon>Phallusia</taxon>
    </lineage>
</organism>
<keyword evidence="6" id="KW-0539">Nucleus</keyword>
<evidence type="ECO:0000256" key="7">
    <source>
        <dbReference type="SAM" id="MobiDB-lite"/>
    </source>
</evidence>
<evidence type="ECO:0000313" key="9">
    <source>
        <dbReference type="EMBL" id="CAB3264442.1"/>
    </source>
</evidence>
<accession>A0A6F9DLW7</accession>
<dbReference type="GO" id="GO:0003700">
    <property type="term" value="F:DNA-binding transcription factor activity"/>
    <property type="evidence" value="ECO:0007669"/>
    <property type="project" value="InterPro"/>
</dbReference>
<dbReference type="GO" id="GO:0006357">
    <property type="term" value="P:regulation of transcription by RNA polymerase II"/>
    <property type="evidence" value="ECO:0007669"/>
    <property type="project" value="InterPro"/>
</dbReference>
<feature type="region of interest" description="Disordered" evidence="7">
    <location>
        <begin position="456"/>
        <end position="477"/>
    </location>
</feature>
<evidence type="ECO:0000256" key="6">
    <source>
        <dbReference type="ARBA" id="ARBA00023242"/>
    </source>
</evidence>
<dbReference type="PANTHER" id="PTHR20338">
    <property type="entry name" value="NUCLEAR RESPIRATORY FACTOR 1"/>
    <property type="match status" value="1"/>
</dbReference>
<sequence length="477" mass="51989">MESRLDQLDIINVGPLTSSLGISDDEGDGDDDFGSDLLNSTIQNSISNSLVETGTMPGLAAAAAMVTTKKKHQPYKFELNPALRKRQHTRLIRKLKQTIHELCTRCGQQAIVLCVSPGKENPSFRVFGSSPLDQVVKNCQGAIFRDLETELQAKIPPNQEQNTDHQFELPPLMVDGIPTTLEKMNQAQLRMFIPEMLKFSTGRGKPGWGKSSTRPVWWPMDVPWSNVRRDDRTEEVKLKVSWTQALRQIVKNCYRYHSRDDLLTGMACESLSMVKPRDKFSRVFNTPLSMTPPTLVQTVHNADGSVSLVQLDSGQTIATITQDQSGAAVATLANQHQVDAPMEMTIDEMESAGWPLAGQETIGDAFSVVTSEGTSHPVEQAVELTIAHSQTIATGSLTAADDVTLTNEDDSSAMVEIPVSVYEKIANSISSTGAPTTVSISPDGRILLQPSIIAHKPNKSQQQTLGGVNQGNAPSNT</sequence>
<evidence type="ECO:0000256" key="1">
    <source>
        <dbReference type="ARBA" id="ARBA00004123"/>
    </source>
</evidence>
<dbReference type="Pfam" id="PF10491">
    <property type="entry name" value="Nrf1_DNA-bind"/>
    <property type="match status" value="1"/>
</dbReference>
<comment type="subcellular location">
    <subcellularLocation>
        <location evidence="1">Nucleus</location>
    </subcellularLocation>
</comment>
<proteinExistence type="evidence at transcript level"/>
<gene>
    <name evidence="9" type="primary">Nrf1</name>
</gene>
<comment type="similarity">
    <text evidence="2">Belongs to the NRF1/Ewg family.</text>
</comment>
<evidence type="ECO:0000256" key="4">
    <source>
        <dbReference type="ARBA" id="ARBA00023125"/>
    </source>
</evidence>
<feature type="compositionally biased region" description="Polar residues" evidence="7">
    <location>
        <begin position="459"/>
        <end position="477"/>
    </location>
</feature>
<feature type="domain" description="Nuclear respiratory factor 1 NLS/DNA-binding dimerisation" evidence="8">
    <location>
        <begin position="56"/>
        <end position="266"/>
    </location>
</feature>
<evidence type="ECO:0000256" key="5">
    <source>
        <dbReference type="ARBA" id="ARBA00023163"/>
    </source>
</evidence>
<keyword evidence="5" id="KW-0804">Transcription</keyword>
<keyword evidence="4 9" id="KW-0238">DNA-binding</keyword>